<dbReference type="InterPro" id="IPR008906">
    <property type="entry name" value="HATC_C_dom"/>
</dbReference>
<dbReference type="EMBL" id="JAEUBG010001928">
    <property type="protein sequence ID" value="KAH3685530.1"/>
    <property type="molecule type" value="Genomic_DNA"/>
</dbReference>
<dbReference type="GO" id="GO:0005634">
    <property type="term" value="C:nucleus"/>
    <property type="evidence" value="ECO:0007669"/>
    <property type="project" value="UniProtKB-SubCell"/>
</dbReference>
<keyword evidence="4" id="KW-0862">Zinc</keyword>
<dbReference type="SUPFAM" id="SSF53098">
    <property type="entry name" value="Ribonuclease H-like"/>
    <property type="match status" value="1"/>
</dbReference>
<evidence type="ECO:0000256" key="5">
    <source>
        <dbReference type="ARBA" id="ARBA00023242"/>
    </source>
</evidence>
<comment type="caution">
    <text evidence="7">The sequence shown here is derived from an EMBL/GenBank/DDBJ whole genome shotgun (WGS) entry which is preliminary data.</text>
</comment>
<evidence type="ECO:0000259" key="6">
    <source>
        <dbReference type="Pfam" id="PF05699"/>
    </source>
</evidence>
<evidence type="ECO:0000256" key="2">
    <source>
        <dbReference type="ARBA" id="ARBA00022723"/>
    </source>
</evidence>
<keyword evidence="8" id="KW-1185">Reference proteome</keyword>
<dbReference type="PANTHER" id="PTHR46481:SF10">
    <property type="entry name" value="ZINC FINGER BED DOMAIN-CONTAINING PROTEIN 39"/>
    <property type="match status" value="1"/>
</dbReference>
<dbReference type="PANTHER" id="PTHR46481">
    <property type="entry name" value="ZINC FINGER BED DOMAIN-CONTAINING PROTEIN 4"/>
    <property type="match status" value="1"/>
</dbReference>
<sequence length="425" mass="48415">MLRKLVLGAIGEKFRVCAFDVQTRWNSTLQMIQYYLKYQKSFEILSLIFNHYTNSLNSLSEIESLREEIGKKDELAAQQICDIYETQLVPILKNISQEDINYFISISITESDSFLIKIVEQLLVPFSNLTLQVSQKHASLASLPLIIFELEDYLTIVKEFINSGSILDAEDRASIKRYNSSDENIFLRTLTPKEISFLKHFNLCPILDKAIAKTVDFRGAIENSPLVLLSGLLNPAVGYSSFVDHLGQDNADQIDIDTRAYLHLLEEIVINMIKKETKDDAEESNNQNTGWLEPLPAAANQSVGTSLVQEFRHYMSSVKITNGDGTAADNEKKLFKSAFNSNLNAYWKYKGMQFPKLACLNGILSGVPITSVAVERLFSFARKTMHYQRTNLNDTTFENIMLFYCNQDLIDKRILEKYNICQTIV</sequence>
<dbReference type="Proteomes" id="UP000774326">
    <property type="component" value="Unassembled WGS sequence"/>
</dbReference>
<evidence type="ECO:0000313" key="7">
    <source>
        <dbReference type="EMBL" id="KAH3685530.1"/>
    </source>
</evidence>
<evidence type="ECO:0000256" key="4">
    <source>
        <dbReference type="ARBA" id="ARBA00022833"/>
    </source>
</evidence>
<evidence type="ECO:0000256" key="3">
    <source>
        <dbReference type="ARBA" id="ARBA00022771"/>
    </source>
</evidence>
<keyword evidence="2" id="KW-0479">Metal-binding</keyword>
<dbReference type="GO" id="GO:0046983">
    <property type="term" value="F:protein dimerization activity"/>
    <property type="evidence" value="ECO:0007669"/>
    <property type="project" value="InterPro"/>
</dbReference>
<proteinExistence type="predicted"/>
<protein>
    <recommendedName>
        <fullName evidence="6">HAT C-terminal dimerisation domain-containing protein</fullName>
    </recommendedName>
</protein>
<feature type="domain" description="HAT C-terminal dimerisation" evidence="6">
    <location>
        <begin position="341"/>
        <end position="401"/>
    </location>
</feature>
<comment type="subcellular location">
    <subcellularLocation>
        <location evidence="1">Nucleus</location>
    </subcellularLocation>
</comment>
<name>A0A9P8Q9G9_WICPI</name>
<dbReference type="InterPro" id="IPR012337">
    <property type="entry name" value="RNaseH-like_sf"/>
</dbReference>
<dbReference type="GO" id="GO:0008270">
    <property type="term" value="F:zinc ion binding"/>
    <property type="evidence" value="ECO:0007669"/>
    <property type="project" value="UniProtKB-KW"/>
</dbReference>
<organism evidence="7 8">
    <name type="scientific">Wickerhamomyces pijperi</name>
    <name type="common">Yeast</name>
    <name type="synonym">Pichia pijperi</name>
    <dbReference type="NCBI Taxonomy" id="599730"/>
    <lineage>
        <taxon>Eukaryota</taxon>
        <taxon>Fungi</taxon>
        <taxon>Dikarya</taxon>
        <taxon>Ascomycota</taxon>
        <taxon>Saccharomycotina</taxon>
        <taxon>Saccharomycetes</taxon>
        <taxon>Phaffomycetales</taxon>
        <taxon>Wickerhamomycetaceae</taxon>
        <taxon>Wickerhamomyces</taxon>
    </lineage>
</organism>
<dbReference type="InterPro" id="IPR052035">
    <property type="entry name" value="ZnF_BED_domain_contain"/>
</dbReference>
<keyword evidence="3" id="KW-0863">Zinc-finger</keyword>
<dbReference type="OrthoDB" id="10023994at2759"/>
<keyword evidence="5" id="KW-0539">Nucleus</keyword>
<reference evidence="7" key="2">
    <citation type="submission" date="2021-01" db="EMBL/GenBank/DDBJ databases">
        <authorList>
            <person name="Schikora-Tamarit M.A."/>
        </authorList>
    </citation>
    <scope>NUCLEOTIDE SEQUENCE</scope>
    <source>
        <strain evidence="7">CBS2887</strain>
    </source>
</reference>
<accession>A0A9P8Q9G9</accession>
<gene>
    <name evidence="7" type="ORF">WICPIJ_003500</name>
</gene>
<evidence type="ECO:0000256" key="1">
    <source>
        <dbReference type="ARBA" id="ARBA00004123"/>
    </source>
</evidence>
<reference evidence="7" key="1">
    <citation type="journal article" date="2021" name="Open Biol.">
        <title>Shared evolutionary footprints suggest mitochondrial oxidative damage underlies multiple complex I losses in fungi.</title>
        <authorList>
            <person name="Schikora-Tamarit M.A."/>
            <person name="Marcet-Houben M."/>
            <person name="Nosek J."/>
            <person name="Gabaldon T."/>
        </authorList>
    </citation>
    <scope>NUCLEOTIDE SEQUENCE</scope>
    <source>
        <strain evidence="7">CBS2887</strain>
    </source>
</reference>
<evidence type="ECO:0000313" key="8">
    <source>
        <dbReference type="Proteomes" id="UP000774326"/>
    </source>
</evidence>
<dbReference type="AlphaFoldDB" id="A0A9P8Q9G9"/>
<dbReference type="Pfam" id="PF05699">
    <property type="entry name" value="Dimer_Tnp_hAT"/>
    <property type="match status" value="1"/>
</dbReference>